<sequence>MADVGTRASAQDPEKQKDKAAPGKHSGPGTAGTRPQASSGVVRSRKLPSPEVMQKLWEEINPTPLRPYPGFGPWEWPVHALLENRSLENSVLIANECFVHHRDQVEIRLVDRGEGSHSVLLVFFDKGLGGRPRRGPVGPTTMLRQVIVRHVRDLTRFMADWCRICAERADEGKEPWPLHKSFHRSTRDALLKSEVPTRAERAIGMVAPNRPFRYQAPKVIQDRVRGWAESIIRDKGSLVWRFQSLRDRAIEEAGEDENNGYLLRVALELWEDSLGEGHEDVEPLRHLQVLQETDMLKGDVAAKLAAFRADVAAVERERVLVWAEPVIRRATSLRHRAGLLVDHALVMGKDDEREERWLRIALQLWEELVGGDHPDLKVPRHLLSLQDKGEKLYEMDGTWCLESACAEEEVYKPVAADGGAEMTDGEEGEGSDGEDDVVEVNREGIIAEIARIGGDLIERIEVKGQ</sequence>
<dbReference type="InParanoid" id="A0A1J7IVZ3"/>
<dbReference type="OrthoDB" id="5269716at2759"/>
<dbReference type="AlphaFoldDB" id="A0A1J7IVZ3"/>
<feature type="region of interest" description="Disordered" evidence="1">
    <location>
        <begin position="1"/>
        <end position="47"/>
    </location>
</feature>
<gene>
    <name evidence="2" type="ORF">CONLIGDRAFT_677943</name>
</gene>
<accession>A0A1J7IVZ3</accession>
<evidence type="ECO:0000256" key="1">
    <source>
        <dbReference type="SAM" id="MobiDB-lite"/>
    </source>
</evidence>
<proteinExistence type="predicted"/>
<evidence type="ECO:0000313" key="2">
    <source>
        <dbReference type="EMBL" id="OIW31469.1"/>
    </source>
</evidence>
<reference evidence="2 3" key="1">
    <citation type="submission" date="2016-10" db="EMBL/GenBank/DDBJ databases">
        <title>Draft genome sequence of Coniochaeta ligniaria NRRL30616, a lignocellulolytic fungus for bioabatement of inhibitors in plant biomass hydrolysates.</title>
        <authorList>
            <consortium name="DOE Joint Genome Institute"/>
            <person name="Jimenez D.J."/>
            <person name="Hector R.E."/>
            <person name="Riley R."/>
            <person name="Sun H."/>
            <person name="Grigoriev I.V."/>
            <person name="Van Elsas J.D."/>
            <person name="Nichols N.N."/>
        </authorList>
    </citation>
    <scope>NUCLEOTIDE SEQUENCE [LARGE SCALE GENOMIC DNA]</scope>
    <source>
        <strain evidence="2 3">NRRL 30616</strain>
    </source>
</reference>
<dbReference type="Proteomes" id="UP000182658">
    <property type="component" value="Unassembled WGS sequence"/>
</dbReference>
<dbReference type="EMBL" id="KV875095">
    <property type="protein sequence ID" value="OIW31469.1"/>
    <property type="molecule type" value="Genomic_DNA"/>
</dbReference>
<feature type="compositionally biased region" description="Basic and acidic residues" evidence="1">
    <location>
        <begin position="12"/>
        <end position="21"/>
    </location>
</feature>
<keyword evidence="3" id="KW-1185">Reference proteome</keyword>
<protein>
    <submittedName>
        <fullName evidence="2">Uncharacterized protein</fullName>
    </submittedName>
</protein>
<evidence type="ECO:0000313" key="3">
    <source>
        <dbReference type="Proteomes" id="UP000182658"/>
    </source>
</evidence>
<name>A0A1J7IVZ3_9PEZI</name>
<dbReference type="Gene3D" id="3.30.70.3030">
    <property type="match status" value="1"/>
</dbReference>
<organism evidence="2 3">
    <name type="scientific">Coniochaeta ligniaria NRRL 30616</name>
    <dbReference type="NCBI Taxonomy" id="1408157"/>
    <lineage>
        <taxon>Eukaryota</taxon>
        <taxon>Fungi</taxon>
        <taxon>Dikarya</taxon>
        <taxon>Ascomycota</taxon>
        <taxon>Pezizomycotina</taxon>
        <taxon>Sordariomycetes</taxon>
        <taxon>Sordariomycetidae</taxon>
        <taxon>Coniochaetales</taxon>
        <taxon>Coniochaetaceae</taxon>
        <taxon>Coniochaeta</taxon>
    </lineage>
</organism>